<keyword evidence="1" id="KW-0732">Signal</keyword>
<evidence type="ECO:0008006" key="4">
    <source>
        <dbReference type="Google" id="ProtNLM"/>
    </source>
</evidence>
<feature type="signal peptide" evidence="1">
    <location>
        <begin position="1"/>
        <end position="32"/>
    </location>
</feature>
<protein>
    <recommendedName>
        <fullName evidence="4">PEP-CTERM sorting domain-containing protein</fullName>
    </recommendedName>
</protein>
<dbReference type="RefSeq" id="WP_180570129.1">
    <property type="nucleotide sequence ID" value="NZ_JACCKB010000035.1"/>
</dbReference>
<feature type="chain" id="PRO_5032923874" description="PEP-CTERM sorting domain-containing protein" evidence="1">
    <location>
        <begin position="33"/>
        <end position="268"/>
    </location>
</feature>
<organism evidence="2 3">
    <name type="scientific">Spartinivicinus marinus</name>
    <dbReference type="NCBI Taxonomy" id="2994442"/>
    <lineage>
        <taxon>Bacteria</taxon>
        <taxon>Pseudomonadati</taxon>
        <taxon>Pseudomonadota</taxon>
        <taxon>Gammaproteobacteria</taxon>
        <taxon>Oceanospirillales</taxon>
        <taxon>Zooshikellaceae</taxon>
        <taxon>Spartinivicinus</taxon>
    </lineage>
</organism>
<dbReference type="Proteomes" id="UP000569732">
    <property type="component" value="Unassembled WGS sequence"/>
</dbReference>
<keyword evidence="3" id="KW-1185">Reference proteome</keyword>
<accession>A0A853I2D4</accession>
<name>A0A853I2D4_9GAMM</name>
<sequence>MSGIFGLKSKKLRMLIGSLSASVLLASASVSASVINITAQDNFNNNQYLGAGKHNGSFNINSQLNKNISNYKVRKASFMFTFMDDNNDYSYSNNRWKIKEWRWGPWNKEHEIRYKHLKKKQNAFEKATVSIGNDALTGQTQYYNTGERKTGQNMTKRKNGCAFAILWWCKAVKWEITTNFYYEQELGYKGNFSLNAMVDQAGLFDLGQDGILNFAINVMGDLKLVNAKLNVELEEMAQPPVPVPVAPTSLLLLSGLCFFIRPLTRRLG</sequence>
<gene>
    <name evidence="2" type="ORF">H0A36_19010</name>
</gene>
<dbReference type="AlphaFoldDB" id="A0A853I2D4"/>
<evidence type="ECO:0000256" key="1">
    <source>
        <dbReference type="SAM" id="SignalP"/>
    </source>
</evidence>
<evidence type="ECO:0000313" key="2">
    <source>
        <dbReference type="EMBL" id="NYZ68110.1"/>
    </source>
</evidence>
<dbReference type="EMBL" id="JACCKB010000035">
    <property type="protein sequence ID" value="NYZ68110.1"/>
    <property type="molecule type" value="Genomic_DNA"/>
</dbReference>
<evidence type="ECO:0000313" key="3">
    <source>
        <dbReference type="Proteomes" id="UP000569732"/>
    </source>
</evidence>
<proteinExistence type="predicted"/>
<reference evidence="2 3" key="1">
    <citation type="submission" date="2020-07" db="EMBL/GenBank/DDBJ databases">
        <title>Endozoicomonas sp. nov., isolated from sediment.</title>
        <authorList>
            <person name="Gu T."/>
        </authorList>
    </citation>
    <scope>NUCLEOTIDE SEQUENCE [LARGE SCALE GENOMIC DNA]</scope>
    <source>
        <strain evidence="2 3">SM1973</strain>
    </source>
</reference>
<comment type="caution">
    <text evidence="2">The sequence shown here is derived from an EMBL/GenBank/DDBJ whole genome shotgun (WGS) entry which is preliminary data.</text>
</comment>